<dbReference type="AlphaFoldDB" id="A0A7Y0ELY5"/>
<reference evidence="1 2" key="1">
    <citation type="submission" date="2020-04" db="EMBL/GenBank/DDBJ databases">
        <authorList>
            <person name="Doyle D.A."/>
        </authorList>
    </citation>
    <scope>NUCLEOTIDE SEQUENCE [LARGE SCALE GENOMIC DNA]</scope>
    <source>
        <strain evidence="1 2">P21</strain>
    </source>
</reference>
<protein>
    <submittedName>
        <fullName evidence="1">Uncharacterized protein</fullName>
    </submittedName>
</protein>
<dbReference type="InterPro" id="IPR046687">
    <property type="entry name" value="DUF6557"/>
</dbReference>
<dbReference type="Pfam" id="PF20194">
    <property type="entry name" value="DUF6557"/>
    <property type="match status" value="1"/>
</dbReference>
<name>A0A7Y0ELY5_9CLOT</name>
<dbReference type="Proteomes" id="UP000537131">
    <property type="component" value="Unassembled WGS sequence"/>
</dbReference>
<keyword evidence="2" id="KW-1185">Reference proteome</keyword>
<comment type="caution">
    <text evidence="1">The sequence shown here is derived from an EMBL/GenBank/DDBJ whole genome shotgun (WGS) entry which is preliminary data.</text>
</comment>
<gene>
    <name evidence="1" type="ORF">HBE96_25085</name>
</gene>
<sequence length="159" mass="19075">MITLKNLIDKVDFDLVWKEYIVFYPDTVNLRGKYLQMFNYLLYKEPKENMEEMIIHIDRQDYEEFDDEEDCRLELVDKEIEDIGYRVHGKNNSKEWSGYWDISAGDWGSWLGYYIHDKVTKILSAEQIVALCLYEMTWHGLSENEVINWVNNIDGNLEN</sequence>
<accession>A0A7Y0ELY5</accession>
<dbReference type="EMBL" id="JABBNI010000067">
    <property type="protein sequence ID" value="NMM65857.1"/>
    <property type="molecule type" value="Genomic_DNA"/>
</dbReference>
<organism evidence="1 2">
    <name type="scientific">Clostridium muellerianum</name>
    <dbReference type="NCBI Taxonomy" id="2716538"/>
    <lineage>
        <taxon>Bacteria</taxon>
        <taxon>Bacillati</taxon>
        <taxon>Bacillota</taxon>
        <taxon>Clostridia</taxon>
        <taxon>Eubacteriales</taxon>
        <taxon>Clostridiaceae</taxon>
        <taxon>Clostridium</taxon>
    </lineage>
</organism>
<dbReference type="RefSeq" id="WP_169300446.1">
    <property type="nucleotide sequence ID" value="NZ_JABBNI010000067.1"/>
</dbReference>
<evidence type="ECO:0000313" key="2">
    <source>
        <dbReference type="Proteomes" id="UP000537131"/>
    </source>
</evidence>
<proteinExistence type="predicted"/>
<evidence type="ECO:0000313" key="1">
    <source>
        <dbReference type="EMBL" id="NMM65857.1"/>
    </source>
</evidence>
<reference evidence="1 2" key="2">
    <citation type="submission" date="2020-06" db="EMBL/GenBank/DDBJ databases">
        <title>Complete Genome Sequence of Clostridium muelleri sp. nov. P21T, an Acid-Alcohol Producing Acetogen Isolated from Old Hay.</title>
        <authorList>
            <person name="Duncan K.E."/>
            <person name="Tanner R.S."/>
        </authorList>
    </citation>
    <scope>NUCLEOTIDE SEQUENCE [LARGE SCALE GENOMIC DNA]</scope>
    <source>
        <strain evidence="1 2">P21</strain>
    </source>
</reference>